<organism evidence="2 3">
    <name type="scientific">Plasmodium inui San Antonio 1</name>
    <dbReference type="NCBI Taxonomy" id="1237626"/>
    <lineage>
        <taxon>Eukaryota</taxon>
        <taxon>Sar</taxon>
        <taxon>Alveolata</taxon>
        <taxon>Apicomplexa</taxon>
        <taxon>Aconoidasida</taxon>
        <taxon>Haemosporida</taxon>
        <taxon>Plasmodiidae</taxon>
        <taxon>Plasmodium</taxon>
        <taxon>Plasmodium (Plasmodium)</taxon>
    </lineage>
</organism>
<dbReference type="Proteomes" id="UP000030640">
    <property type="component" value="Unassembled WGS sequence"/>
</dbReference>
<feature type="region of interest" description="Disordered" evidence="1">
    <location>
        <begin position="27"/>
        <end position="72"/>
    </location>
</feature>
<dbReference type="OrthoDB" id="381955at2759"/>
<evidence type="ECO:0000313" key="3">
    <source>
        <dbReference type="Proteomes" id="UP000030640"/>
    </source>
</evidence>
<dbReference type="GeneID" id="20036693"/>
<proteinExistence type="predicted"/>
<name>W7AH89_9APIC</name>
<feature type="compositionally biased region" description="Basic residues" evidence="1">
    <location>
        <begin position="27"/>
        <end position="39"/>
    </location>
</feature>
<evidence type="ECO:0000313" key="2">
    <source>
        <dbReference type="EMBL" id="EUD68399.1"/>
    </source>
</evidence>
<accession>W7AH89</accession>
<dbReference type="RefSeq" id="XP_008815247.1">
    <property type="nucleotide sequence ID" value="XM_008817025.1"/>
</dbReference>
<sequence>MFINTNQDESVDMVYENGYFVVVHRSISKKKRSPKSQQRKNKENAKENFPFDNKNKKDPQQTLFTNLLKKVA</sequence>
<evidence type="ECO:0000256" key="1">
    <source>
        <dbReference type="SAM" id="MobiDB-lite"/>
    </source>
</evidence>
<dbReference type="EMBL" id="KI965463">
    <property type="protein sequence ID" value="EUD68399.1"/>
    <property type="molecule type" value="Genomic_DNA"/>
</dbReference>
<dbReference type="AlphaFoldDB" id="W7AH89"/>
<keyword evidence="3" id="KW-1185">Reference proteome</keyword>
<reference evidence="2 3" key="1">
    <citation type="submission" date="2013-02" db="EMBL/GenBank/DDBJ databases">
        <title>The Genome Sequence of Plasmodium inui San Antonio 1.</title>
        <authorList>
            <consortium name="The Broad Institute Genome Sequencing Platform"/>
            <consortium name="The Broad Institute Genome Sequencing Center for Infectious Disease"/>
            <person name="Neafsey D."/>
            <person name="Cheeseman I."/>
            <person name="Volkman S."/>
            <person name="Adams J."/>
            <person name="Walker B."/>
            <person name="Young S.K."/>
            <person name="Zeng Q."/>
            <person name="Gargeya S."/>
            <person name="Fitzgerald M."/>
            <person name="Haas B."/>
            <person name="Abouelleil A."/>
            <person name="Alvarado L."/>
            <person name="Arachchi H.M."/>
            <person name="Berlin A.M."/>
            <person name="Chapman S.B."/>
            <person name="Dewar J."/>
            <person name="Goldberg J."/>
            <person name="Griggs A."/>
            <person name="Gujja S."/>
            <person name="Hansen M."/>
            <person name="Howarth C."/>
            <person name="Imamovic A."/>
            <person name="Larimer J."/>
            <person name="McCowan C."/>
            <person name="Murphy C."/>
            <person name="Neiman D."/>
            <person name="Pearson M."/>
            <person name="Priest M."/>
            <person name="Roberts A."/>
            <person name="Saif S."/>
            <person name="Shea T."/>
            <person name="Sisk P."/>
            <person name="Sykes S."/>
            <person name="Wortman J."/>
            <person name="Nusbaum C."/>
            <person name="Birren B."/>
        </authorList>
    </citation>
    <scope>NUCLEOTIDE SEQUENCE [LARGE SCALE GENOMIC DNA]</scope>
    <source>
        <strain evidence="2 3">San Antonio 1</strain>
    </source>
</reference>
<protein>
    <submittedName>
        <fullName evidence="2">Uncharacterized protein</fullName>
    </submittedName>
</protein>
<dbReference type="VEuPathDB" id="PlasmoDB:C922_01419"/>
<gene>
    <name evidence="2" type="ORF">C922_01419</name>
</gene>